<dbReference type="EMBL" id="JBHSED010000070">
    <property type="protein sequence ID" value="MFC4307002.1"/>
    <property type="molecule type" value="Genomic_DNA"/>
</dbReference>
<evidence type="ECO:0000313" key="9">
    <source>
        <dbReference type="EMBL" id="MFC4307002.1"/>
    </source>
</evidence>
<name>A0ABV8SJD1_9BACL</name>
<comment type="similarity">
    <text evidence="2">Belongs to the nitroreductase family.</text>
</comment>
<dbReference type="CDD" id="cd02135">
    <property type="entry name" value="YdjA-like"/>
    <property type="match status" value="1"/>
</dbReference>
<dbReference type="Pfam" id="PF00881">
    <property type="entry name" value="Nitroreductase"/>
    <property type="match status" value="2"/>
</dbReference>
<evidence type="ECO:0000256" key="7">
    <source>
        <dbReference type="ARBA" id="ARBA00023027"/>
    </source>
</evidence>
<organism evidence="9 10">
    <name type="scientific">Cohnella boryungensis</name>
    <dbReference type="NCBI Taxonomy" id="768479"/>
    <lineage>
        <taxon>Bacteria</taxon>
        <taxon>Bacillati</taxon>
        <taxon>Bacillota</taxon>
        <taxon>Bacilli</taxon>
        <taxon>Bacillales</taxon>
        <taxon>Paenibacillaceae</taxon>
        <taxon>Cohnella</taxon>
    </lineage>
</organism>
<dbReference type="InterPro" id="IPR026021">
    <property type="entry name" value="YdjA-like"/>
</dbReference>
<evidence type="ECO:0000256" key="3">
    <source>
        <dbReference type="ARBA" id="ARBA00022630"/>
    </source>
</evidence>
<keyword evidence="4" id="KW-0288">FMN</keyword>
<reference evidence="10" key="1">
    <citation type="journal article" date="2019" name="Int. J. Syst. Evol. Microbiol.">
        <title>The Global Catalogue of Microorganisms (GCM) 10K type strain sequencing project: providing services to taxonomists for standard genome sequencing and annotation.</title>
        <authorList>
            <consortium name="The Broad Institute Genomics Platform"/>
            <consortium name="The Broad Institute Genome Sequencing Center for Infectious Disease"/>
            <person name="Wu L."/>
            <person name="Ma J."/>
        </authorList>
    </citation>
    <scope>NUCLEOTIDE SEQUENCE [LARGE SCALE GENOMIC DNA]</scope>
    <source>
        <strain evidence="10">CGMCC 4.1641</strain>
    </source>
</reference>
<dbReference type="RefSeq" id="WP_204604176.1">
    <property type="nucleotide sequence ID" value="NZ_JBHSED010000070.1"/>
</dbReference>
<sequence length="173" mass="19586">MSLTSLFENIRPIRHFDSRPVSFEQIAPILDDAVWAPNHRLREPWRFIVAEGEAKRQLFLTLDPYRNSQLRSMISEAPLCLIVTSPTHSDEAVSNEDFAAACCLIQNVQLLAWANGLGMAWEMTDRLNCANFCSFSGIHPGERIAGVLGLGYFDELPEQPAQCRKPLDRVDIW</sequence>
<keyword evidence="3" id="KW-0285">Flavoprotein</keyword>
<dbReference type="Gene3D" id="3.40.109.10">
    <property type="entry name" value="NADH Oxidase"/>
    <property type="match status" value="1"/>
</dbReference>
<evidence type="ECO:0000313" key="10">
    <source>
        <dbReference type="Proteomes" id="UP001595755"/>
    </source>
</evidence>
<dbReference type="Proteomes" id="UP001595755">
    <property type="component" value="Unassembled WGS sequence"/>
</dbReference>
<keyword evidence="10" id="KW-1185">Reference proteome</keyword>
<evidence type="ECO:0000256" key="5">
    <source>
        <dbReference type="ARBA" id="ARBA00022857"/>
    </source>
</evidence>
<dbReference type="InterPro" id="IPR052530">
    <property type="entry name" value="NAD(P)H_nitroreductase"/>
</dbReference>
<keyword evidence="6" id="KW-0560">Oxidoreductase</keyword>
<dbReference type="InterPro" id="IPR000415">
    <property type="entry name" value="Nitroreductase-like"/>
</dbReference>
<keyword evidence="5" id="KW-0521">NADP</keyword>
<protein>
    <submittedName>
        <fullName evidence="9">Nitroreductase</fullName>
    </submittedName>
</protein>
<accession>A0ABV8SJD1</accession>
<comment type="cofactor">
    <cofactor evidence="1">
        <name>FMN</name>
        <dbReference type="ChEBI" id="CHEBI:58210"/>
    </cofactor>
</comment>
<dbReference type="InterPro" id="IPR029479">
    <property type="entry name" value="Nitroreductase"/>
</dbReference>
<feature type="domain" description="Nitroreductase" evidence="8">
    <location>
        <begin position="13"/>
        <end position="58"/>
    </location>
</feature>
<dbReference type="SUPFAM" id="SSF55469">
    <property type="entry name" value="FMN-dependent nitroreductase-like"/>
    <property type="match status" value="1"/>
</dbReference>
<evidence type="ECO:0000256" key="1">
    <source>
        <dbReference type="ARBA" id="ARBA00001917"/>
    </source>
</evidence>
<comment type="caution">
    <text evidence="9">The sequence shown here is derived from an EMBL/GenBank/DDBJ whole genome shotgun (WGS) entry which is preliminary data.</text>
</comment>
<evidence type="ECO:0000256" key="4">
    <source>
        <dbReference type="ARBA" id="ARBA00022643"/>
    </source>
</evidence>
<evidence type="ECO:0000256" key="6">
    <source>
        <dbReference type="ARBA" id="ARBA00023002"/>
    </source>
</evidence>
<feature type="domain" description="Nitroreductase" evidence="8">
    <location>
        <begin position="72"/>
        <end position="152"/>
    </location>
</feature>
<dbReference type="PANTHER" id="PTHR43821:SF1">
    <property type="entry name" value="NAD(P)H NITROREDUCTASE YDJA-RELATED"/>
    <property type="match status" value="1"/>
</dbReference>
<dbReference type="PANTHER" id="PTHR43821">
    <property type="entry name" value="NAD(P)H NITROREDUCTASE YDJA-RELATED"/>
    <property type="match status" value="1"/>
</dbReference>
<evidence type="ECO:0000256" key="2">
    <source>
        <dbReference type="ARBA" id="ARBA00007118"/>
    </source>
</evidence>
<proteinExistence type="inferred from homology"/>
<keyword evidence="7" id="KW-0520">NAD</keyword>
<evidence type="ECO:0000259" key="8">
    <source>
        <dbReference type="Pfam" id="PF00881"/>
    </source>
</evidence>
<gene>
    <name evidence="9" type="ORF">ACFO1S_26625</name>
</gene>